<feature type="region of interest" description="Disordered" evidence="1">
    <location>
        <begin position="310"/>
        <end position="361"/>
    </location>
</feature>
<evidence type="ECO:0000256" key="1">
    <source>
        <dbReference type="SAM" id="MobiDB-lite"/>
    </source>
</evidence>
<reference evidence="2 3" key="1">
    <citation type="submission" date="2024-05" db="EMBL/GenBank/DDBJ databases">
        <title>Culex pipiens pipiens assembly and annotation.</title>
        <authorList>
            <person name="Alout H."/>
            <person name="Durand T."/>
        </authorList>
    </citation>
    <scope>NUCLEOTIDE SEQUENCE [LARGE SCALE GENOMIC DNA]</scope>
    <source>
        <strain evidence="2">HA-2024</strain>
        <tissue evidence="2">Whole body</tissue>
    </source>
</reference>
<evidence type="ECO:0008006" key="4">
    <source>
        <dbReference type="Google" id="ProtNLM"/>
    </source>
</evidence>
<protein>
    <recommendedName>
        <fullName evidence="4">DNA-directed RNA polymerase II subunit GRINL1A</fullName>
    </recommendedName>
</protein>
<feature type="region of interest" description="Disordered" evidence="1">
    <location>
        <begin position="1"/>
        <end position="26"/>
    </location>
</feature>
<dbReference type="Pfam" id="PF15328">
    <property type="entry name" value="GCOM2"/>
    <property type="match status" value="1"/>
</dbReference>
<name>A0ABD1CSZ8_CULPP</name>
<accession>A0ABD1CSZ8</accession>
<feature type="region of interest" description="Disordered" evidence="1">
    <location>
        <begin position="233"/>
        <end position="267"/>
    </location>
</feature>
<evidence type="ECO:0000313" key="3">
    <source>
        <dbReference type="Proteomes" id="UP001562425"/>
    </source>
</evidence>
<dbReference type="InterPro" id="IPR051375">
    <property type="entry name" value="Tuftelin_GRINL1A/MYZAP/CCD68"/>
</dbReference>
<proteinExistence type="predicted"/>
<dbReference type="PANTHER" id="PTHR23171:SF13">
    <property type="entry name" value="DNA-DIRECTED RNA POLYMERASE II SUBUNIT GRINL1A"/>
    <property type="match status" value="1"/>
</dbReference>
<feature type="region of interest" description="Disordered" evidence="1">
    <location>
        <begin position="108"/>
        <end position="127"/>
    </location>
</feature>
<dbReference type="InterPro" id="IPR026213">
    <property type="entry name" value="GRINL1"/>
</dbReference>
<dbReference type="AlphaFoldDB" id="A0ABD1CSZ8"/>
<gene>
    <name evidence="2" type="ORF">pipiens_014827</name>
</gene>
<dbReference type="Proteomes" id="UP001562425">
    <property type="component" value="Unassembled WGS sequence"/>
</dbReference>
<sequence>MFKNPPPLSRVPGDPSRSRDSEKQGYIRDISKLNKTELLDLKLRQELLLNNKGRVAKLPDKGAKIRLFYEQIVKQLEAHSNVDRAAELFSELNIASVGKRSLTKLEWGGQLGGGKEDDGVDSDDEEETDPLKILAQSTHTEKVVVVAKPEPSLITERDLKDIEELKQEQQVECAPAELIEVDVAKSVGKLSSILEKRQQTAANELYDGHAIYICNKERNTAQRSKYLPFRTTKTDVHQPDKEKTRHAKHLKSWENTAATPPSLKHSPTKMLTLEEGVMLQAEKNKLLEDTRRLYAEDRLKQHEEIRRKVLETVQNDVMPGSSGFTTYRDASSGEEDGGDESDGDESSDDGFEVEVQEDYPS</sequence>
<organism evidence="2 3">
    <name type="scientific">Culex pipiens pipiens</name>
    <name type="common">Northern house mosquito</name>
    <dbReference type="NCBI Taxonomy" id="38569"/>
    <lineage>
        <taxon>Eukaryota</taxon>
        <taxon>Metazoa</taxon>
        <taxon>Ecdysozoa</taxon>
        <taxon>Arthropoda</taxon>
        <taxon>Hexapoda</taxon>
        <taxon>Insecta</taxon>
        <taxon>Pterygota</taxon>
        <taxon>Neoptera</taxon>
        <taxon>Endopterygota</taxon>
        <taxon>Diptera</taxon>
        <taxon>Nematocera</taxon>
        <taxon>Culicoidea</taxon>
        <taxon>Culicidae</taxon>
        <taxon>Culicinae</taxon>
        <taxon>Culicini</taxon>
        <taxon>Culex</taxon>
        <taxon>Culex</taxon>
    </lineage>
</organism>
<dbReference type="EMBL" id="JBEHCU010009632">
    <property type="protein sequence ID" value="KAL1379533.1"/>
    <property type="molecule type" value="Genomic_DNA"/>
</dbReference>
<feature type="compositionally biased region" description="Basic and acidic residues" evidence="1">
    <location>
        <begin position="16"/>
        <end position="26"/>
    </location>
</feature>
<evidence type="ECO:0000313" key="2">
    <source>
        <dbReference type="EMBL" id="KAL1379533.1"/>
    </source>
</evidence>
<feature type="compositionally biased region" description="Basic and acidic residues" evidence="1">
    <location>
        <begin position="233"/>
        <end position="243"/>
    </location>
</feature>
<feature type="compositionally biased region" description="Acidic residues" evidence="1">
    <location>
        <begin position="332"/>
        <end position="361"/>
    </location>
</feature>
<dbReference type="PANTHER" id="PTHR23171">
    <property type="entry name" value="GDOWN1"/>
    <property type="match status" value="1"/>
</dbReference>
<comment type="caution">
    <text evidence="2">The sequence shown here is derived from an EMBL/GenBank/DDBJ whole genome shotgun (WGS) entry which is preliminary data.</text>
</comment>
<keyword evidence="3" id="KW-1185">Reference proteome</keyword>
<feature type="compositionally biased region" description="Acidic residues" evidence="1">
    <location>
        <begin position="118"/>
        <end position="127"/>
    </location>
</feature>